<feature type="domain" description="Carboxymuconolactone decarboxylase-like" evidence="2">
    <location>
        <begin position="28"/>
        <end position="109"/>
    </location>
</feature>
<evidence type="ECO:0000313" key="3">
    <source>
        <dbReference type="EMBL" id="QKG19094.1"/>
    </source>
</evidence>
<dbReference type="PANTHER" id="PTHR34846:SF10">
    <property type="entry name" value="CYTOPLASMIC PROTEIN"/>
    <property type="match status" value="1"/>
</dbReference>
<keyword evidence="1" id="KW-0472">Membrane</keyword>
<evidence type="ECO:0000313" key="4">
    <source>
        <dbReference type="Proteomes" id="UP000501240"/>
    </source>
</evidence>
<accession>A0A7D3VRP7</accession>
<keyword evidence="1" id="KW-0812">Transmembrane</keyword>
<dbReference type="PANTHER" id="PTHR34846">
    <property type="entry name" value="4-CARBOXYMUCONOLACTONE DECARBOXYLASE FAMILY PROTEIN (AFU_ORTHOLOGUE AFUA_6G11590)"/>
    <property type="match status" value="1"/>
</dbReference>
<name>A0A7D3VRP7_ACTVE</name>
<sequence length="172" mass="18891">MSMPTTTEPATEKEGIQSRLPDLTQLFPELPKLSGAVRNAVWNGPVPQTTINLMLLRAAQIVGSTYHAVSLTQNLRKAGDSEKRITAVATWHDAPYFTDAERVAMELVEAVLMPIPFGERVSDELFAKASALYDDEALWTLTLAIGHFFLFVPVALIAKPIPGRPIGKNYSK</sequence>
<dbReference type="RefSeq" id="WP_216858254.1">
    <property type="nucleotide sequence ID" value="NZ_CP053892.1"/>
</dbReference>
<gene>
    <name evidence="3" type="ORF">ACTIVE_0730</name>
</gene>
<feature type="transmembrane region" description="Helical" evidence="1">
    <location>
        <begin position="137"/>
        <end position="158"/>
    </location>
</feature>
<dbReference type="Proteomes" id="UP000501240">
    <property type="component" value="Chromosome"/>
</dbReference>
<dbReference type="InterPro" id="IPR003779">
    <property type="entry name" value="CMD-like"/>
</dbReference>
<keyword evidence="4" id="KW-1185">Reference proteome</keyword>
<reference evidence="3 4" key="1">
    <citation type="submission" date="2020-05" db="EMBL/GenBank/DDBJ databases">
        <title>Actinomadura verrucosospora NRRL-B18236 (PFL_A860) Genome sequencing and assembly.</title>
        <authorList>
            <person name="Samborskyy M."/>
        </authorList>
    </citation>
    <scope>NUCLEOTIDE SEQUENCE [LARGE SCALE GENOMIC DNA]</scope>
    <source>
        <strain evidence="3 4">NRRL:B18236</strain>
    </source>
</reference>
<dbReference type="GO" id="GO:0051920">
    <property type="term" value="F:peroxiredoxin activity"/>
    <property type="evidence" value="ECO:0007669"/>
    <property type="project" value="InterPro"/>
</dbReference>
<keyword evidence="1" id="KW-1133">Transmembrane helix</keyword>
<evidence type="ECO:0000259" key="2">
    <source>
        <dbReference type="Pfam" id="PF02627"/>
    </source>
</evidence>
<dbReference type="InterPro" id="IPR029032">
    <property type="entry name" value="AhpD-like"/>
</dbReference>
<proteinExistence type="predicted"/>
<dbReference type="SUPFAM" id="SSF69118">
    <property type="entry name" value="AhpD-like"/>
    <property type="match status" value="1"/>
</dbReference>
<dbReference type="EMBL" id="CP053892">
    <property type="protein sequence ID" value="QKG19094.1"/>
    <property type="molecule type" value="Genomic_DNA"/>
</dbReference>
<dbReference type="Pfam" id="PF02627">
    <property type="entry name" value="CMD"/>
    <property type="match status" value="1"/>
</dbReference>
<dbReference type="AlphaFoldDB" id="A0A7D3VRP7"/>
<dbReference type="Gene3D" id="1.20.1290.10">
    <property type="entry name" value="AhpD-like"/>
    <property type="match status" value="1"/>
</dbReference>
<organism evidence="3 4">
    <name type="scientific">Actinomadura verrucosospora</name>
    <dbReference type="NCBI Taxonomy" id="46165"/>
    <lineage>
        <taxon>Bacteria</taxon>
        <taxon>Bacillati</taxon>
        <taxon>Actinomycetota</taxon>
        <taxon>Actinomycetes</taxon>
        <taxon>Streptosporangiales</taxon>
        <taxon>Thermomonosporaceae</taxon>
        <taxon>Actinomadura</taxon>
    </lineage>
</organism>
<evidence type="ECO:0000256" key="1">
    <source>
        <dbReference type="SAM" id="Phobius"/>
    </source>
</evidence>
<protein>
    <submittedName>
        <fullName evidence="3">Carboxymuconolactone decarboxylase</fullName>
    </submittedName>
</protein>